<evidence type="ECO:0000313" key="11">
    <source>
        <dbReference type="EMBL" id="SBR05790.1"/>
    </source>
</evidence>
<proteinExistence type="inferred from homology"/>
<dbReference type="UniPathway" id="UPA00196"/>
<keyword evidence="10" id="KW-0732">Signal</keyword>
<evidence type="ECO:0000256" key="10">
    <source>
        <dbReference type="RuleBase" id="RU366056"/>
    </source>
</evidence>
<comment type="pathway">
    <text evidence="2 10">Glycolipid biosynthesis; glycosylphosphatidylinositol-anchor biosynthesis.</text>
</comment>
<dbReference type="InterPro" id="IPR040039">
    <property type="entry name" value="PIGX"/>
</dbReference>
<keyword evidence="5 10" id="KW-0812">Transmembrane</keyword>
<evidence type="ECO:0000256" key="4">
    <source>
        <dbReference type="ARBA" id="ARBA00022502"/>
    </source>
</evidence>
<feature type="transmembrane region" description="Helical" evidence="10">
    <location>
        <begin position="237"/>
        <end position="261"/>
    </location>
</feature>
<dbReference type="GO" id="GO:0005789">
    <property type="term" value="C:endoplasmic reticulum membrane"/>
    <property type="evidence" value="ECO:0007669"/>
    <property type="project" value="UniProtKB-SubCell"/>
</dbReference>
<dbReference type="AlphaFoldDB" id="A0A1A8JAM8"/>
<keyword evidence="4 10" id="KW-0337">GPI-anchor biosynthesis</keyword>
<keyword evidence="8 10" id="KW-0472">Membrane</keyword>
<dbReference type="EMBL" id="HAED01019338">
    <property type="protein sequence ID" value="SBR05790.1"/>
    <property type="molecule type" value="Transcribed_RNA"/>
</dbReference>
<dbReference type="PANTHER" id="PTHR28650:SF1">
    <property type="entry name" value="PHOSPHATIDYLINOSITOL-GLYCAN BIOSYNTHESIS CLASS X PROTEIN"/>
    <property type="match status" value="1"/>
</dbReference>
<dbReference type="PANTHER" id="PTHR28650">
    <property type="entry name" value="PHOSPHATIDYLINOSITOL-GLYCAN BIOSYNTHESIS CLASS X PROTEIN"/>
    <property type="match status" value="1"/>
</dbReference>
<comment type="subcellular location">
    <subcellularLocation>
        <location evidence="1 10">Endoplasmic reticulum membrane</location>
        <topology evidence="1 10">Single-pass membrane protein</topology>
    </subcellularLocation>
</comment>
<dbReference type="GO" id="GO:0006506">
    <property type="term" value="P:GPI anchor biosynthetic process"/>
    <property type="evidence" value="ECO:0007669"/>
    <property type="project" value="UniProtKB-UniPathway"/>
</dbReference>
<reference evidence="11" key="1">
    <citation type="submission" date="2016-05" db="EMBL/GenBank/DDBJ databases">
        <authorList>
            <person name="Lavstsen T."/>
            <person name="Jespersen J.S."/>
        </authorList>
    </citation>
    <scope>NUCLEOTIDE SEQUENCE</scope>
    <source>
        <tissue evidence="11">Brain</tissue>
    </source>
</reference>
<evidence type="ECO:0000256" key="6">
    <source>
        <dbReference type="ARBA" id="ARBA00022824"/>
    </source>
</evidence>
<keyword evidence="9" id="KW-0325">Glycoprotein</keyword>
<sequence length="266" mass="29745">MMYFIVLFTLAFLSTCCFVKNGAEGSGDFPLNYLLFHDSNTLSDDDQDHCDLFRQWLESSTVSTELGKRGFHRELTTTVELRPNVLHDISVLLLYRWPNGVYVDPYQLDSLSARNDWQILLDSSIDVEVPAHKTLGFLSYVYPSNAGSTSSLLKATIPVHGRYHEPSLAGETFTTVRIKPPDMLLRTGKCLDKLESYVVVDAPCTVSNSSMCPWVKINRQQEEGIISFQVPVGDGSVVMPVCVGTLLVTIVCCVALSKYMLKYQII</sequence>
<evidence type="ECO:0000256" key="1">
    <source>
        <dbReference type="ARBA" id="ARBA00004389"/>
    </source>
</evidence>
<accession>A0A1A8JAM8</accession>
<dbReference type="Pfam" id="PF08320">
    <property type="entry name" value="PIG-X"/>
    <property type="match status" value="1"/>
</dbReference>
<dbReference type="InterPro" id="IPR013233">
    <property type="entry name" value="PIG-X/PBN1"/>
</dbReference>
<keyword evidence="7 10" id="KW-1133">Transmembrane helix</keyword>
<organism evidence="11">
    <name type="scientific">Nothobranchius kuhntae</name>
    <name type="common">Beira killifish</name>
    <dbReference type="NCBI Taxonomy" id="321403"/>
    <lineage>
        <taxon>Eukaryota</taxon>
        <taxon>Metazoa</taxon>
        <taxon>Chordata</taxon>
        <taxon>Craniata</taxon>
        <taxon>Vertebrata</taxon>
        <taxon>Euteleostomi</taxon>
        <taxon>Actinopterygii</taxon>
        <taxon>Neopterygii</taxon>
        <taxon>Teleostei</taxon>
        <taxon>Neoteleostei</taxon>
        <taxon>Acanthomorphata</taxon>
        <taxon>Ovalentaria</taxon>
        <taxon>Atherinomorphae</taxon>
        <taxon>Cyprinodontiformes</taxon>
        <taxon>Nothobranchiidae</taxon>
        <taxon>Nothobranchius</taxon>
    </lineage>
</organism>
<name>A0A1A8JAM8_NOTKU</name>
<comment type="similarity">
    <text evidence="3 10">Belongs to the PIGX family.</text>
</comment>
<keyword evidence="6 10" id="KW-0256">Endoplasmic reticulum</keyword>
<evidence type="ECO:0000256" key="5">
    <source>
        <dbReference type="ARBA" id="ARBA00022692"/>
    </source>
</evidence>
<evidence type="ECO:0000256" key="2">
    <source>
        <dbReference type="ARBA" id="ARBA00004687"/>
    </source>
</evidence>
<evidence type="ECO:0000256" key="9">
    <source>
        <dbReference type="ARBA" id="ARBA00023180"/>
    </source>
</evidence>
<comment type="function">
    <text evidence="10">Stabilizing subunit of the glycosylphosphatidylinositol-mannosyltransferase I complex which catalyzes the transfer of the first mannose, via an alpha-1,4 bond from a dolichol-phosphate-mannose (Dol-P-Man) to the glucosaminyl acyl phosphatidylinositol (GlcN-(acyl)PI) intermediate to generate alpha-D-Man-(1-&gt;4)-alpha-D-GlcN-(1-&gt;6)-(1-radyl,2-acyl-sn-glycero-3-phospho)-2-acyl-inositol and participates in the sixth step of the glycosylphosphatidylinositol-anchor biosynthesis. Probably acts by stabilizing the mannosyltransferase PIGM.</text>
</comment>
<evidence type="ECO:0000256" key="7">
    <source>
        <dbReference type="ARBA" id="ARBA00022989"/>
    </source>
</evidence>
<reference evidence="11" key="2">
    <citation type="submission" date="2016-06" db="EMBL/GenBank/DDBJ databases">
        <title>The genome of a short-lived fish provides insights into sex chromosome evolution and the genetic control of aging.</title>
        <authorList>
            <person name="Reichwald K."/>
            <person name="Felder M."/>
            <person name="Petzold A."/>
            <person name="Koch P."/>
            <person name="Groth M."/>
            <person name="Platzer M."/>
        </authorList>
    </citation>
    <scope>NUCLEOTIDE SEQUENCE</scope>
    <source>
        <tissue evidence="11">Brain</tissue>
    </source>
</reference>
<protein>
    <recommendedName>
        <fullName evidence="10">Phosphatidylinositol-glycan biosynthesis class X protein</fullName>
    </recommendedName>
</protein>
<evidence type="ECO:0000256" key="8">
    <source>
        <dbReference type="ARBA" id="ARBA00023136"/>
    </source>
</evidence>
<dbReference type="EMBL" id="HAEE01004265">
    <property type="protein sequence ID" value="SBR24285.1"/>
    <property type="molecule type" value="Transcribed_RNA"/>
</dbReference>
<evidence type="ECO:0000256" key="3">
    <source>
        <dbReference type="ARBA" id="ARBA00010345"/>
    </source>
</evidence>
<gene>
    <name evidence="11" type="primary">PIGX</name>
</gene>
<feature type="signal peptide" evidence="10">
    <location>
        <begin position="1"/>
        <end position="17"/>
    </location>
</feature>
<dbReference type="SMART" id="SM00780">
    <property type="entry name" value="PIG-X"/>
    <property type="match status" value="1"/>
</dbReference>
<feature type="chain" id="PRO_5015057296" description="Phosphatidylinositol-glycan biosynthesis class X protein" evidence="10">
    <location>
        <begin position="18"/>
        <end position="266"/>
    </location>
</feature>